<accession>A0ABS8UVP1</accession>
<proteinExistence type="predicted"/>
<keyword evidence="2" id="KW-1185">Reference proteome</keyword>
<evidence type="ECO:0000313" key="1">
    <source>
        <dbReference type="EMBL" id="MCD9638078.1"/>
    </source>
</evidence>
<protein>
    <submittedName>
        <fullName evidence="1">Uncharacterized protein</fullName>
    </submittedName>
</protein>
<reference evidence="1 2" key="1">
    <citation type="journal article" date="2021" name="BMC Genomics">
        <title>Datura genome reveals duplications of psychoactive alkaloid biosynthetic genes and high mutation rate following tissue culture.</title>
        <authorList>
            <person name="Rajewski A."/>
            <person name="Carter-House D."/>
            <person name="Stajich J."/>
            <person name="Litt A."/>
        </authorList>
    </citation>
    <scope>NUCLEOTIDE SEQUENCE [LARGE SCALE GENOMIC DNA]</scope>
    <source>
        <strain evidence="1">AR-01</strain>
    </source>
</reference>
<dbReference type="EMBL" id="JACEIK010002613">
    <property type="protein sequence ID" value="MCD9638078.1"/>
    <property type="molecule type" value="Genomic_DNA"/>
</dbReference>
<gene>
    <name evidence="1" type="ORF">HAX54_021785</name>
</gene>
<name>A0ABS8UVP1_DATST</name>
<evidence type="ECO:0000313" key="2">
    <source>
        <dbReference type="Proteomes" id="UP000823775"/>
    </source>
</evidence>
<dbReference type="Proteomes" id="UP000823775">
    <property type="component" value="Unassembled WGS sequence"/>
</dbReference>
<comment type="caution">
    <text evidence="1">The sequence shown here is derived from an EMBL/GenBank/DDBJ whole genome shotgun (WGS) entry which is preliminary data.</text>
</comment>
<organism evidence="1 2">
    <name type="scientific">Datura stramonium</name>
    <name type="common">Jimsonweed</name>
    <name type="synonym">Common thornapple</name>
    <dbReference type="NCBI Taxonomy" id="4076"/>
    <lineage>
        <taxon>Eukaryota</taxon>
        <taxon>Viridiplantae</taxon>
        <taxon>Streptophyta</taxon>
        <taxon>Embryophyta</taxon>
        <taxon>Tracheophyta</taxon>
        <taxon>Spermatophyta</taxon>
        <taxon>Magnoliopsida</taxon>
        <taxon>eudicotyledons</taxon>
        <taxon>Gunneridae</taxon>
        <taxon>Pentapetalae</taxon>
        <taxon>asterids</taxon>
        <taxon>lamiids</taxon>
        <taxon>Solanales</taxon>
        <taxon>Solanaceae</taxon>
        <taxon>Solanoideae</taxon>
        <taxon>Datureae</taxon>
        <taxon>Datura</taxon>
    </lineage>
</organism>
<sequence length="77" mass="8681">MLTYCFARRDEQTAPNCVKAAFRKTSLITVTDIHRDHCLVKEQSSAQATVNILDLEFLLSSPSKCILTKHNLVEKTS</sequence>